<evidence type="ECO:0000313" key="6">
    <source>
        <dbReference type="Proteomes" id="UP001144256"/>
    </source>
</evidence>
<evidence type="ECO:0000256" key="3">
    <source>
        <dbReference type="RuleBase" id="RU003476"/>
    </source>
</evidence>
<reference evidence="5" key="1">
    <citation type="submission" date="2022-06" db="EMBL/GenBank/DDBJ databases">
        <title>Vallitalea longa sp. nov., an anaerobic bacterium isolated from marine sediment.</title>
        <authorList>
            <person name="Hirano S."/>
            <person name="Terahara T."/>
            <person name="Mori K."/>
            <person name="Hamada M."/>
            <person name="Matsumoto R."/>
            <person name="Kobayashi T."/>
        </authorList>
    </citation>
    <scope>NUCLEOTIDE SEQUENCE</scope>
    <source>
        <strain evidence="5">SH18-1</strain>
    </source>
</reference>
<dbReference type="PROSITE" id="PS51462">
    <property type="entry name" value="NUDIX"/>
    <property type="match status" value="1"/>
</dbReference>
<keyword evidence="6" id="KW-1185">Reference proteome</keyword>
<dbReference type="InterPro" id="IPR020476">
    <property type="entry name" value="Nudix_hydrolase"/>
</dbReference>
<dbReference type="AlphaFoldDB" id="A0A9W5Y952"/>
<dbReference type="EMBL" id="BRLB01000003">
    <property type="protein sequence ID" value="GKX29172.1"/>
    <property type="molecule type" value="Genomic_DNA"/>
</dbReference>
<dbReference type="Proteomes" id="UP001144256">
    <property type="component" value="Unassembled WGS sequence"/>
</dbReference>
<dbReference type="PROSITE" id="PS00893">
    <property type="entry name" value="NUDIX_BOX"/>
    <property type="match status" value="1"/>
</dbReference>
<comment type="cofactor">
    <cofactor evidence="1">
        <name>Mg(2+)</name>
        <dbReference type="ChEBI" id="CHEBI:18420"/>
    </cofactor>
</comment>
<name>A0A9W5Y952_9FIRM</name>
<protein>
    <submittedName>
        <fullName evidence="5">DNA mismatch repair protein MutT</fullName>
    </submittedName>
</protein>
<dbReference type="InterPro" id="IPR015797">
    <property type="entry name" value="NUDIX_hydrolase-like_dom_sf"/>
</dbReference>
<dbReference type="PRINTS" id="PR00502">
    <property type="entry name" value="NUDIXFAMILY"/>
</dbReference>
<evidence type="ECO:0000256" key="2">
    <source>
        <dbReference type="ARBA" id="ARBA00022801"/>
    </source>
</evidence>
<accession>A0A9W5Y952</accession>
<comment type="similarity">
    <text evidence="3">Belongs to the Nudix hydrolase family.</text>
</comment>
<dbReference type="PANTHER" id="PTHR43046:SF14">
    <property type="entry name" value="MUTT_NUDIX FAMILY PROTEIN"/>
    <property type="match status" value="1"/>
</dbReference>
<keyword evidence="2 3" id="KW-0378">Hydrolase</keyword>
<dbReference type="InterPro" id="IPR020084">
    <property type="entry name" value="NUDIX_hydrolase_CS"/>
</dbReference>
<comment type="caution">
    <text evidence="5">The sequence shown here is derived from an EMBL/GenBank/DDBJ whole genome shotgun (WGS) entry which is preliminary data.</text>
</comment>
<feature type="domain" description="Nudix hydrolase" evidence="4">
    <location>
        <begin position="10"/>
        <end position="145"/>
    </location>
</feature>
<dbReference type="GO" id="GO:0016787">
    <property type="term" value="F:hydrolase activity"/>
    <property type="evidence" value="ECO:0007669"/>
    <property type="project" value="UniProtKB-KW"/>
</dbReference>
<dbReference type="SUPFAM" id="SSF55811">
    <property type="entry name" value="Nudix"/>
    <property type="match status" value="1"/>
</dbReference>
<evidence type="ECO:0000313" key="5">
    <source>
        <dbReference type="EMBL" id="GKX29172.1"/>
    </source>
</evidence>
<evidence type="ECO:0000256" key="1">
    <source>
        <dbReference type="ARBA" id="ARBA00001946"/>
    </source>
</evidence>
<proteinExistence type="inferred from homology"/>
<sequence>MINFKIDNGVFNFRVAGILFHDNKILVHRLIRDDFYAFPGGRVEMHETTENTIIREMKEELGISVSINRLLWVLESFFTNKDDKYHELCYYYLIECNDKSILDKGDKFYITEGKNEFEFRWIDVTNIEDINLYPEVLKDRIDKLPYNIERIVDIN</sequence>
<dbReference type="InterPro" id="IPR000086">
    <property type="entry name" value="NUDIX_hydrolase_dom"/>
</dbReference>
<dbReference type="Pfam" id="PF00293">
    <property type="entry name" value="NUDIX"/>
    <property type="match status" value="1"/>
</dbReference>
<evidence type="ECO:0000259" key="4">
    <source>
        <dbReference type="PROSITE" id="PS51462"/>
    </source>
</evidence>
<dbReference type="Gene3D" id="3.90.79.10">
    <property type="entry name" value="Nucleoside Triphosphate Pyrophosphohydrolase"/>
    <property type="match status" value="1"/>
</dbReference>
<dbReference type="PANTHER" id="PTHR43046">
    <property type="entry name" value="GDP-MANNOSE MANNOSYL HYDROLASE"/>
    <property type="match status" value="1"/>
</dbReference>
<gene>
    <name evidence="5" type="ORF">SH1V18_16520</name>
</gene>
<organism evidence="5 6">
    <name type="scientific">Vallitalea longa</name>
    <dbReference type="NCBI Taxonomy" id="2936439"/>
    <lineage>
        <taxon>Bacteria</taxon>
        <taxon>Bacillati</taxon>
        <taxon>Bacillota</taxon>
        <taxon>Clostridia</taxon>
        <taxon>Lachnospirales</taxon>
        <taxon>Vallitaleaceae</taxon>
        <taxon>Vallitalea</taxon>
    </lineage>
</organism>
<dbReference type="CDD" id="cd04688">
    <property type="entry name" value="NUDIX_Hydrolase"/>
    <property type="match status" value="1"/>
</dbReference>